<dbReference type="AlphaFoldDB" id="A0A8S1IL89"/>
<feature type="transmembrane region" description="Helical" evidence="1">
    <location>
        <begin position="40"/>
        <end position="68"/>
    </location>
</feature>
<dbReference type="Proteomes" id="UP000708148">
    <property type="component" value="Unassembled WGS sequence"/>
</dbReference>
<evidence type="ECO:0000256" key="1">
    <source>
        <dbReference type="SAM" id="Phobius"/>
    </source>
</evidence>
<dbReference type="InterPro" id="IPR007462">
    <property type="entry name" value="COV1-like"/>
</dbReference>
<sequence>MTGFAILFPIVVTGFLTYWFVGFFDAFFSPVYKKLFGYKVFGLGFLTSMVFIFLTGLFFSSWVGSWFLELGEWIIKKLPLVKHIYSASKQVSTAINPDDDKAKAFKECVIIKHPRSGEFAFGFITGESRIETPQGDLHLNTVYVPTNHVYVGDIFLLSSKDILRPNLTVAEGLEIVVSCGMAIPRNLVATLELT</sequence>
<keyword evidence="1" id="KW-0812">Transmembrane</keyword>
<gene>
    <name evidence="2" type="ORF">OSTQU699_LOCUS1069</name>
</gene>
<dbReference type="PANTHER" id="PTHR31876:SF26">
    <property type="entry name" value="PROTEIN LIKE COV 2"/>
    <property type="match status" value="1"/>
</dbReference>
<dbReference type="PANTHER" id="PTHR31876">
    <property type="entry name" value="COV-LIKE PROTEIN 1"/>
    <property type="match status" value="1"/>
</dbReference>
<proteinExistence type="predicted"/>
<name>A0A8S1IL89_9CHLO</name>
<feature type="transmembrane region" description="Helical" evidence="1">
    <location>
        <begin position="6"/>
        <end position="28"/>
    </location>
</feature>
<dbReference type="EMBL" id="CAJHUC010000380">
    <property type="protein sequence ID" value="CAD7695708.1"/>
    <property type="molecule type" value="Genomic_DNA"/>
</dbReference>
<evidence type="ECO:0000313" key="3">
    <source>
        <dbReference type="Proteomes" id="UP000708148"/>
    </source>
</evidence>
<protein>
    <submittedName>
        <fullName evidence="2">Uncharacterized protein</fullName>
    </submittedName>
</protein>
<dbReference type="Pfam" id="PF04367">
    <property type="entry name" value="DUF502"/>
    <property type="match status" value="1"/>
</dbReference>
<evidence type="ECO:0000313" key="2">
    <source>
        <dbReference type="EMBL" id="CAD7695708.1"/>
    </source>
</evidence>
<reference evidence="2" key="1">
    <citation type="submission" date="2020-12" db="EMBL/GenBank/DDBJ databases">
        <authorList>
            <person name="Iha C."/>
        </authorList>
    </citation>
    <scope>NUCLEOTIDE SEQUENCE</scope>
</reference>
<organism evidence="2 3">
    <name type="scientific">Ostreobium quekettii</name>
    <dbReference type="NCBI Taxonomy" id="121088"/>
    <lineage>
        <taxon>Eukaryota</taxon>
        <taxon>Viridiplantae</taxon>
        <taxon>Chlorophyta</taxon>
        <taxon>core chlorophytes</taxon>
        <taxon>Ulvophyceae</taxon>
        <taxon>TCBD clade</taxon>
        <taxon>Bryopsidales</taxon>
        <taxon>Ostreobineae</taxon>
        <taxon>Ostreobiaceae</taxon>
        <taxon>Ostreobium</taxon>
    </lineage>
</organism>
<keyword evidence="1" id="KW-0472">Membrane</keyword>
<keyword evidence="1" id="KW-1133">Transmembrane helix</keyword>
<accession>A0A8S1IL89</accession>
<keyword evidence="3" id="KW-1185">Reference proteome</keyword>
<dbReference type="OrthoDB" id="534431at2759"/>
<comment type="caution">
    <text evidence="2">The sequence shown here is derived from an EMBL/GenBank/DDBJ whole genome shotgun (WGS) entry which is preliminary data.</text>
</comment>
<dbReference type="GO" id="GO:0005794">
    <property type="term" value="C:Golgi apparatus"/>
    <property type="evidence" value="ECO:0007669"/>
    <property type="project" value="TreeGrafter"/>
</dbReference>